<dbReference type="InterPro" id="IPR051172">
    <property type="entry name" value="Chlamydia_OmcB"/>
</dbReference>
<dbReference type="NCBIfam" id="TIGR01451">
    <property type="entry name" value="B_ant_repeat"/>
    <property type="match status" value="1"/>
</dbReference>
<dbReference type="Proteomes" id="UP001244295">
    <property type="component" value="Unassembled WGS sequence"/>
</dbReference>
<protein>
    <submittedName>
        <fullName evidence="3">Repeat protein (TIGR01451 family)</fullName>
    </submittedName>
</protein>
<proteinExistence type="predicted"/>
<dbReference type="InterPro" id="IPR001434">
    <property type="entry name" value="OmcB-like_DUF11"/>
</dbReference>
<dbReference type="InterPro" id="IPR018247">
    <property type="entry name" value="EF_Hand_1_Ca_BS"/>
</dbReference>
<reference evidence="3" key="1">
    <citation type="submission" date="2023-07" db="EMBL/GenBank/DDBJ databases">
        <title>Sorghum-associated microbial communities from plants grown in Nebraska, USA.</title>
        <authorList>
            <person name="Schachtman D."/>
        </authorList>
    </citation>
    <scope>NUCLEOTIDE SEQUENCE</scope>
    <source>
        <strain evidence="3">DS2795</strain>
    </source>
</reference>
<feature type="region of interest" description="Disordered" evidence="1">
    <location>
        <begin position="547"/>
        <end position="577"/>
    </location>
</feature>
<evidence type="ECO:0000313" key="4">
    <source>
        <dbReference type="Proteomes" id="UP001244295"/>
    </source>
</evidence>
<dbReference type="PANTHER" id="PTHR34819">
    <property type="entry name" value="LARGE CYSTEINE-RICH PERIPLASMIC PROTEIN OMCB"/>
    <property type="match status" value="1"/>
</dbReference>
<feature type="domain" description="DUF11" evidence="2">
    <location>
        <begin position="916"/>
        <end position="1028"/>
    </location>
</feature>
<organism evidence="3 4">
    <name type="scientific">Variovorax boronicumulans</name>
    <dbReference type="NCBI Taxonomy" id="436515"/>
    <lineage>
        <taxon>Bacteria</taxon>
        <taxon>Pseudomonadati</taxon>
        <taxon>Pseudomonadota</taxon>
        <taxon>Betaproteobacteria</taxon>
        <taxon>Burkholderiales</taxon>
        <taxon>Comamonadaceae</taxon>
        <taxon>Variovorax</taxon>
    </lineage>
</organism>
<evidence type="ECO:0000313" key="3">
    <source>
        <dbReference type="EMBL" id="MDP9921584.1"/>
    </source>
</evidence>
<sequence length="2408" mass="250364">MPLLLSSSRAGVPRWWGCGALARSAMAAFGLALATAVALAMLFAPIAQAVPAPGGVVIRSIATGTYVPAGLDRSETAISNAVTASVLPVEALSLTQDQRVNRPPGTVVTLSHLLTNTGNVASRYTLGLVNDGAGCPADGLDLSALRVARDANHNGVVDASDLVLLPDAAGTLALEPGQTAELLVQGTIPAAASGSACVVLSAITALQGASASNRDTVDVGSVAVLALVKSASHAGAVVPGSTRIDFSISGTNTGARDAQPGGAAAPTGTQVLVNGSPRSLLLLRDLVPTGTRYLAGSLQSTAAGAVRLFRMPGDADFSYRTAEDGAAIEVAIGVPTALARNASIAMQFAVQVKADHTGDIRNTAHSQYNDGVAPAASPSNTVVIAASPPQGQGRIGVAKAASTPRMHRGADGQPDGTATVTFDVHVRNYGTAALHGVQLADLLEGQGAAQFGTRTTAAVPGARQYTVVPGTLAIVGSPGNGVAGTVAAVNAAFNGTASAQDLLAPGAVLPVGGQFTVRFDVRFHVSSRAGTLLNTVRAQAALAAGGPPTVFDDSVNGSNPDADGDGNPGNDTSPTPVQLQQPVLSLVKSVSQPRRVAEGVYDLDYRFKVGNTGAAPAPNVRVIDNLDCTFDMDKPDGLVAAWELVGVPKVRHGVLQIASGFTGRAACDREAAASADPFRLPMQPALGLTDGSRALAPGQSEDIEFTVRVTRKPSSNGARVPFTNKAWAAAFEQNTVPASSAALVTASASSASSMLADPQGVVYNVVTRQPVAGAVVTFTRQSCSDGAARPMALAEVFGGDSGVYRANADGSLSMTTGADGGYQFYFLSPPVTGSCTYALGVAPPAGSAYAAPSRLIPATPGTFERCGAIVPNAASPQGAEPTTHHFSLKAGFEPSGAACDVMHNHIPLDPGNVLGLVLRKEGSKRQVEFGDFLDYALVVTNKTGFPVTGLSLSDQLPPGFAYVAGSARLNGAATADPVGGAGPRLVFNQPGLALGIDQSATVRYRVRVGVGAPTNGDAVNRARASSGPMQSNLAQWTVRVTGGVFSDDAFLFGKVYMDCRRDGRQQGVDEIGVPGVRLYMEDGTHVITDVEGKWSLYGLKPVTHVLRLDATTLPAGARLEALDNRNAGRPDSRFVDLKKGEFHKANFVVANCDAPAVMSDVIARREAIAAVPDTEAEAQVRMRLDPEGRIVPVGDRRALPASGEVRAGGSTGTSTTQASSAPLIAMPAAPASPSSFIGGASGSQGSTLGAVTGGAAVDGASPVGSLFTGMRVSRGIAQPTAAVAPPQAAPSLIDLEALLPRIEGNALGFIDLRDGDTLPSTSLNVRVKGEAGLALRLSVNGQGVEERRVGKKTEQASRRIGAWEYIGIVLRPGVNRLVLEAVDPFGNVRGAAQPISVTAPDKLGAIHIDVPASAQADLRTPVVVKVRLTDAAGVPVTARTQLTLETDRGRWLDEDLNPAEPGTQVFMDGGVADFRLLPPGEPGDARLRVTAASFTSEARLALLPELRPMIGVGIVEGVLDFTKRGQVPLGAMPAGAAFEAELSGLADEGNDKRRAAARAAFFFKGAVKGEYLLTAAYDSDKTRKDRLFRDIRPDEFYPVYGDSSAKGFDAQSTQKLYVRIDKNRSYLLYGDFSTASSTEVCSLSQVSRSLTGLKHVYDDGEVRTTTYASRTAQTQQVEEFRAVGTSGPYYLGARGGEFVENSEQVEIVVRDRNQPDLVLQRSSVTRFVDYTVEPLTRRLLFTRAIASVDANLNPQSIRVTYEVDAGGPKFTVAGADVQLKVAKNLQVGVVAAIDENPENRRKLGAVTALARLGDHTTVAGEWVQTDSDRNGKGSGARVELRHQGEDLAVAALASKTSTGFDNPGASFSAGRTEASARAEYRLDAATALRGELLYGQDALREGTRRGITASVQRKFGEQLVGEFGLRHGHNGTGLGSGSGFDYGQVSTYSGNLGSGVAANNVTALGAAANAGTQANANDDDLTTVRARLSAQVPGVPQAHVFVEGEQDIRKSDRHVLAVGGNYAVTDKTRLYGRYELVSSLYGPYELNAGQSNNVGILGIESACMEGGRVYSEYRLADSLDGRAAQAATGVRNTFRVDDHWRLTGGVEHTRQIGGLRNSGNNGTGHASGLAGDSTAITGGVEYTDARIKASGILEGRHGDDADTRLFSAGFGFKIDASWSLLARSVMSASEGQGANAGNAHHLARHQIGLAYRPVDTDSWNALMRYERRSERVTGTGSSTGALDGASVFGAGNGNGSAALPGRTSADIVSAHLNYNPRPGTVINGRYAAKWSRADDGLLRSTYWAHLLQARYTQDLNDSWDLGVQAGLLRGKGGGLQKTLGIEVGYQVMKDLWVSAGYNFVGLKDRDLAANDYTSKGAYIRLRFKFDETALGAASAGAAAPVKDERTDR</sequence>
<dbReference type="InterPro" id="IPR047589">
    <property type="entry name" value="DUF11_rpt"/>
</dbReference>
<evidence type="ECO:0000256" key="1">
    <source>
        <dbReference type="SAM" id="MobiDB-lite"/>
    </source>
</evidence>
<dbReference type="PANTHER" id="PTHR34819:SF3">
    <property type="entry name" value="CELL SURFACE PROTEIN"/>
    <property type="match status" value="1"/>
</dbReference>
<feature type="region of interest" description="Disordered" evidence="1">
    <location>
        <begin position="2111"/>
        <end position="2130"/>
    </location>
</feature>
<gene>
    <name evidence="3" type="ORF">J2W25_000589</name>
</gene>
<dbReference type="Pfam" id="PF01345">
    <property type="entry name" value="DUF11"/>
    <property type="match status" value="1"/>
</dbReference>
<name>A0AAW8DQB3_9BURK</name>
<dbReference type="PROSITE" id="PS00018">
    <property type="entry name" value="EF_HAND_1"/>
    <property type="match status" value="1"/>
</dbReference>
<dbReference type="EMBL" id="JAUSRR010000001">
    <property type="protein sequence ID" value="MDP9921584.1"/>
    <property type="molecule type" value="Genomic_DNA"/>
</dbReference>
<comment type="caution">
    <text evidence="3">The sequence shown here is derived from an EMBL/GenBank/DDBJ whole genome shotgun (WGS) entry which is preliminary data.</text>
</comment>
<evidence type="ECO:0000259" key="2">
    <source>
        <dbReference type="Pfam" id="PF01345"/>
    </source>
</evidence>
<accession>A0AAW8DQB3</accession>